<sequence>MKHCLFCMNTMHEAILMANLFSKTHTLCPKCHELIENCRFNETNRCAYCKGNLDLSGGCRNCQNLTTMGVRFERIEPLFHYDHFMKTLLQQYKFLNDVALAKVFAYYIRVKLVKDELIVPMPSSQDHDLQRTFNPVQTILHHLKLPYVACLKMRPRSKQFALSRSERYAVDNPIYFDSDISLENKSILLIDDIYTTGHTAHCAGNVLLQQKVRKLSMLTFAR</sequence>
<gene>
    <name evidence="2" type="ORF">DD902_05090</name>
</gene>
<dbReference type="RefSeq" id="WP_014614507.1">
    <property type="nucleotide sequence ID" value="NZ_BAAFHT010000019.1"/>
</dbReference>
<organism evidence="2 3">
    <name type="scientific">Staphylococcus pseudintermedius</name>
    <dbReference type="NCBI Taxonomy" id="283734"/>
    <lineage>
        <taxon>Bacteria</taxon>
        <taxon>Bacillati</taxon>
        <taxon>Bacillota</taxon>
        <taxon>Bacilli</taxon>
        <taxon>Bacillales</taxon>
        <taxon>Staphylococcaceae</taxon>
        <taxon>Staphylococcus</taxon>
        <taxon>Staphylococcus intermedius group</taxon>
    </lineage>
</organism>
<evidence type="ECO:0000313" key="2">
    <source>
        <dbReference type="EMBL" id="PWZ75522.1"/>
    </source>
</evidence>
<dbReference type="InterPro" id="IPR051910">
    <property type="entry name" value="ComF/GntX_DNA_util-trans"/>
</dbReference>
<evidence type="ECO:0000313" key="3">
    <source>
        <dbReference type="Proteomes" id="UP000246800"/>
    </source>
</evidence>
<dbReference type="SUPFAM" id="SSF53271">
    <property type="entry name" value="PRTase-like"/>
    <property type="match status" value="1"/>
</dbReference>
<comment type="caution">
    <text evidence="2">The sequence shown here is derived from an EMBL/GenBank/DDBJ whole genome shotgun (WGS) entry which is preliminary data.</text>
</comment>
<dbReference type="InterPro" id="IPR000836">
    <property type="entry name" value="PRTase_dom"/>
</dbReference>
<dbReference type="eggNOG" id="COG1040">
    <property type="taxonomic scope" value="Bacteria"/>
</dbReference>
<reference evidence="2 3" key="1">
    <citation type="journal article" date="2018" name="Vet. Microbiol.">
        <title>Clonal diversity and geographic distribution of methicillin-resistant Staphylococcus pseudintermedius from Australian animals: Discovery of novel sequence types.</title>
        <authorList>
            <person name="Worthing K.A."/>
            <person name="Abraham S."/>
            <person name="Coombs G.W."/>
            <person name="Pang S."/>
            <person name="Saputra S."/>
            <person name="Jordan D."/>
            <person name="Trott D.J."/>
            <person name="Norris J.M."/>
        </authorList>
    </citation>
    <scope>NUCLEOTIDE SEQUENCE [LARGE SCALE GENOMIC DNA]</scope>
    <source>
        <strain evidence="2 3">ST525 1</strain>
    </source>
</reference>
<comment type="similarity">
    <text evidence="1">Belongs to the ComF/GntX family.</text>
</comment>
<proteinExistence type="inferred from homology"/>
<dbReference type="Proteomes" id="UP000246800">
    <property type="component" value="Unassembled WGS sequence"/>
</dbReference>
<dbReference type="PANTHER" id="PTHR47505">
    <property type="entry name" value="DNA UTILIZATION PROTEIN YHGH"/>
    <property type="match status" value="1"/>
</dbReference>
<dbReference type="PANTHER" id="PTHR47505:SF1">
    <property type="entry name" value="DNA UTILIZATION PROTEIN YHGH"/>
    <property type="match status" value="1"/>
</dbReference>
<name>A0A166NWX0_STAPS</name>
<accession>A0A166NWX0</accession>
<dbReference type="InterPro" id="IPR029057">
    <property type="entry name" value="PRTase-like"/>
</dbReference>
<evidence type="ECO:0000256" key="1">
    <source>
        <dbReference type="ARBA" id="ARBA00008007"/>
    </source>
</evidence>
<dbReference type="EMBL" id="QEIT01000025">
    <property type="protein sequence ID" value="PWZ75522.1"/>
    <property type="molecule type" value="Genomic_DNA"/>
</dbReference>
<dbReference type="Gene3D" id="3.40.50.2020">
    <property type="match status" value="1"/>
</dbReference>
<protein>
    <submittedName>
        <fullName evidence="2">ComF family protein</fullName>
    </submittedName>
</protein>
<dbReference type="AlphaFoldDB" id="A0A166NWX0"/>
<dbReference type="OMA" id="WKFRGDY"/>
<dbReference type="CDD" id="cd06223">
    <property type="entry name" value="PRTases_typeI"/>
    <property type="match status" value="1"/>
</dbReference>